<keyword evidence="3" id="KW-0804">Transcription</keyword>
<dbReference type="AlphaFoldDB" id="A0A7W8A6P6"/>
<sequence>MPTHRQAEQTRERIIEATYQAILEHGIAGATTKRIARLAGCSEALLYKHFSGKEELFLAVILERMPALAPPLRRLRAVAGEGDLQAHLTEFALAAITFYTSTAPIASGMIGDPQLLGTFRGMLADMDAGPHLPIQILASILRAEQESGRIAAGADCDALASLLMGACYHRAHLSYFVDQAVGAEDYARAVVAALLGASTR</sequence>
<dbReference type="Proteomes" id="UP000568380">
    <property type="component" value="Unassembled WGS sequence"/>
</dbReference>
<dbReference type="EMBL" id="JACHIN010000008">
    <property type="protein sequence ID" value="MBB5080563.1"/>
    <property type="molecule type" value="Genomic_DNA"/>
</dbReference>
<dbReference type="PRINTS" id="PR00455">
    <property type="entry name" value="HTHTETR"/>
</dbReference>
<dbReference type="PROSITE" id="PS50977">
    <property type="entry name" value="HTH_TETR_2"/>
    <property type="match status" value="1"/>
</dbReference>
<keyword evidence="2 4" id="KW-0238">DNA-binding</keyword>
<evidence type="ECO:0000256" key="3">
    <source>
        <dbReference type="ARBA" id="ARBA00023163"/>
    </source>
</evidence>
<dbReference type="PANTHER" id="PTHR30055:SF238">
    <property type="entry name" value="MYCOFACTOCIN BIOSYNTHESIS TRANSCRIPTIONAL REGULATOR MFTR-RELATED"/>
    <property type="match status" value="1"/>
</dbReference>
<keyword evidence="1" id="KW-0805">Transcription regulation</keyword>
<feature type="DNA-binding region" description="H-T-H motif" evidence="4">
    <location>
        <begin position="31"/>
        <end position="50"/>
    </location>
</feature>
<dbReference type="RefSeq" id="WP_184967136.1">
    <property type="nucleotide sequence ID" value="NZ_JACHIN010000008.1"/>
</dbReference>
<gene>
    <name evidence="6" type="ORF">HNR40_006050</name>
</gene>
<dbReference type="InterPro" id="IPR050109">
    <property type="entry name" value="HTH-type_TetR-like_transc_reg"/>
</dbReference>
<dbReference type="GO" id="GO:0003700">
    <property type="term" value="F:DNA-binding transcription factor activity"/>
    <property type="evidence" value="ECO:0007669"/>
    <property type="project" value="TreeGrafter"/>
</dbReference>
<evidence type="ECO:0000256" key="2">
    <source>
        <dbReference type="ARBA" id="ARBA00023125"/>
    </source>
</evidence>
<reference evidence="6 7" key="1">
    <citation type="submission" date="2020-08" db="EMBL/GenBank/DDBJ databases">
        <title>Genomic Encyclopedia of Type Strains, Phase IV (KMG-IV): sequencing the most valuable type-strain genomes for metagenomic binning, comparative biology and taxonomic classification.</title>
        <authorList>
            <person name="Goeker M."/>
        </authorList>
    </citation>
    <scope>NUCLEOTIDE SEQUENCE [LARGE SCALE GENOMIC DNA]</scope>
    <source>
        <strain evidence="6 7">DSM 45385</strain>
    </source>
</reference>
<accession>A0A7W8A6P6</accession>
<dbReference type="InterPro" id="IPR036271">
    <property type="entry name" value="Tet_transcr_reg_TetR-rel_C_sf"/>
</dbReference>
<dbReference type="Gene3D" id="1.10.10.60">
    <property type="entry name" value="Homeodomain-like"/>
    <property type="match status" value="1"/>
</dbReference>
<dbReference type="InterPro" id="IPR001647">
    <property type="entry name" value="HTH_TetR"/>
</dbReference>
<comment type="caution">
    <text evidence="6">The sequence shown here is derived from an EMBL/GenBank/DDBJ whole genome shotgun (WGS) entry which is preliminary data.</text>
</comment>
<organism evidence="6 7">
    <name type="scientific">Nonomuraea endophytica</name>
    <dbReference type="NCBI Taxonomy" id="714136"/>
    <lineage>
        <taxon>Bacteria</taxon>
        <taxon>Bacillati</taxon>
        <taxon>Actinomycetota</taxon>
        <taxon>Actinomycetes</taxon>
        <taxon>Streptosporangiales</taxon>
        <taxon>Streptosporangiaceae</taxon>
        <taxon>Nonomuraea</taxon>
    </lineage>
</organism>
<dbReference type="InterPro" id="IPR009057">
    <property type="entry name" value="Homeodomain-like_sf"/>
</dbReference>
<keyword evidence="7" id="KW-1185">Reference proteome</keyword>
<evidence type="ECO:0000313" key="7">
    <source>
        <dbReference type="Proteomes" id="UP000568380"/>
    </source>
</evidence>
<feature type="domain" description="HTH tetR-type" evidence="5">
    <location>
        <begin position="8"/>
        <end position="68"/>
    </location>
</feature>
<evidence type="ECO:0000256" key="1">
    <source>
        <dbReference type="ARBA" id="ARBA00023015"/>
    </source>
</evidence>
<dbReference type="SUPFAM" id="SSF46689">
    <property type="entry name" value="Homeodomain-like"/>
    <property type="match status" value="1"/>
</dbReference>
<proteinExistence type="predicted"/>
<dbReference type="SUPFAM" id="SSF48498">
    <property type="entry name" value="Tetracyclin repressor-like, C-terminal domain"/>
    <property type="match status" value="1"/>
</dbReference>
<name>A0A7W8A6P6_9ACTN</name>
<evidence type="ECO:0000259" key="5">
    <source>
        <dbReference type="PROSITE" id="PS50977"/>
    </source>
</evidence>
<dbReference type="PANTHER" id="PTHR30055">
    <property type="entry name" value="HTH-TYPE TRANSCRIPTIONAL REGULATOR RUTR"/>
    <property type="match status" value="1"/>
</dbReference>
<evidence type="ECO:0000256" key="4">
    <source>
        <dbReference type="PROSITE-ProRule" id="PRU00335"/>
    </source>
</evidence>
<dbReference type="Pfam" id="PF00440">
    <property type="entry name" value="TetR_N"/>
    <property type="match status" value="1"/>
</dbReference>
<dbReference type="Gene3D" id="1.10.357.10">
    <property type="entry name" value="Tetracycline Repressor, domain 2"/>
    <property type="match status" value="1"/>
</dbReference>
<dbReference type="GO" id="GO:0000976">
    <property type="term" value="F:transcription cis-regulatory region binding"/>
    <property type="evidence" value="ECO:0007669"/>
    <property type="project" value="TreeGrafter"/>
</dbReference>
<evidence type="ECO:0000313" key="6">
    <source>
        <dbReference type="EMBL" id="MBB5080563.1"/>
    </source>
</evidence>
<protein>
    <submittedName>
        <fullName evidence="6">AcrR family transcriptional regulator</fullName>
    </submittedName>
</protein>